<evidence type="ECO:0000259" key="14">
    <source>
        <dbReference type="PROSITE" id="PS50109"/>
    </source>
</evidence>
<dbReference type="PROSITE" id="PS50885">
    <property type="entry name" value="HAMP"/>
    <property type="match status" value="1"/>
</dbReference>
<dbReference type="InterPro" id="IPR036097">
    <property type="entry name" value="HisK_dim/P_sf"/>
</dbReference>
<dbReference type="Pfam" id="PF00672">
    <property type="entry name" value="HAMP"/>
    <property type="match status" value="1"/>
</dbReference>
<feature type="domain" description="PAS" evidence="15">
    <location>
        <begin position="248"/>
        <end position="308"/>
    </location>
</feature>
<dbReference type="Gene3D" id="6.10.340.10">
    <property type="match status" value="1"/>
</dbReference>
<keyword evidence="11 13" id="KW-0472">Membrane</keyword>
<dbReference type="SMART" id="SM00304">
    <property type="entry name" value="HAMP"/>
    <property type="match status" value="1"/>
</dbReference>
<dbReference type="NCBIfam" id="TIGR00229">
    <property type="entry name" value="sensory_box"/>
    <property type="match status" value="1"/>
</dbReference>
<evidence type="ECO:0000256" key="1">
    <source>
        <dbReference type="ARBA" id="ARBA00000085"/>
    </source>
</evidence>
<dbReference type="KEGG" id="nli:G3M70_10905"/>
<dbReference type="CDD" id="cd06225">
    <property type="entry name" value="HAMP"/>
    <property type="match status" value="1"/>
</dbReference>
<keyword evidence="7" id="KW-0547">Nucleotide-binding</keyword>
<feature type="transmembrane region" description="Helical" evidence="13">
    <location>
        <begin position="167"/>
        <end position="189"/>
    </location>
</feature>
<dbReference type="GO" id="GO:0005524">
    <property type="term" value="F:ATP binding"/>
    <property type="evidence" value="ECO:0007669"/>
    <property type="project" value="UniProtKB-KW"/>
</dbReference>
<dbReference type="SMART" id="SM00387">
    <property type="entry name" value="HATPase_c"/>
    <property type="match status" value="1"/>
</dbReference>
<keyword evidence="13" id="KW-1133">Transmembrane helix</keyword>
<evidence type="ECO:0000259" key="15">
    <source>
        <dbReference type="PROSITE" id="PS50112"/>
    </source>
</evidence>
<evidence type="ECO:0000256" key="6">
    <source>
        <dbReference type="ARBA" id="ARBA00022679"/>
    </source>
</evidence>
<dbReference type="Pfam" id="PF00512">
    <property type="entry name" value="HisKA"/>
    <property type="match status" value="1"/>
</dbReference>
<dbReference type="PANTHER" id="PTHR45453:SF1">
    <property type="entry name" value="PHOSPHATE REGULON SENSOR PROTEIN PHOR"/>
    <property type="match status" value="1"/>
</dbReference>
<accession>A0A7T0BWU1</accession>
<comment type="catalytic activity">
    <reaction evidence="1">
        <text>ATP + protein L-histidine = ADP + protein N-phospho-L-histidine.</text>
        <dbReference type="EC" id="2.7.13.3"/>
    </reaction>
</comment>
<dbReference type="SMART" id="SM00091">
    <property type="entry name" value="PAS"/>
    <property type="match status" value="1"/>
</dbReference>
<evidence type="ECO:0000313" key="17">
    <source>
        <dbReference type="EMBL" id="QPJ62348.1"/>
    </source>
</evidence>
<sequence length="592" mass="65847">MISKSLVRRQFIPVALVLLLALGIVGWFSLGSLREFIFKQAQDDLQVRAELLRPQMASLLKTSSPKELQKACLGFGSSARARVTLVGYDGSVLCDSEEDPSRLAHHGSWSEILQAVKGKPGYEVRVDPYNNERTLFVAVPIMEGGKVAAVIRTSLPLSFLGKTVDNLAWPLSFAVLLFALFAGFMLFYFSKGVVRHVGQVKSGAERFAEGDFSFRLPLTEIREFDGLSQALNNMAAQLDDRIRTITEQRNEQEAILTSMVEGVFAIDPDEIVIHLNQAAGRLFGINPQQAQGKPLQAVVRNTQLLDFVKKALSSGDLLERDIELIWEGQVRFLQTRGTILRNTRNESIGAVFVLYDITRLRKLETMRRDFVANVSHELKTPITSIKGFVETLLDGALESPEDTRRFLGIVSKQAERLNAIIEDLLSLSRIEQDSETREIVKQDCQLREVLENAIGDCSPKANAKDIFLNLECDTKLRAKVNPPLLEEAVVNLVDNAIKYSDSQKRVEIAAIRDNGEVVIQVKDQGRGIDTQHLPRLFERFYRVDKARSRQMGGTGLGLAIVKHITQAHGGSVDVESNPGSGSIFSIHLPDKN</sequence>
<keyword evidence="5" id="KW-0597">Phosphoprotein</keyword>
<dbReference type="GO" id="GO:0016036">
    <property type="term" value="P:cellular response to phosphate starvation"/>
    <property type="evidence" value="ECO:0007669"/>
    <property type="project" value="TreeGrafter"/>
</dbReference>
<gene>
    <name evidence="17" type="ORF">G3M70_10905</name>
</gene>
<keyword evidence="12" id="KW-0175">Coiled coil</keyword>
<dbReference type="FunFam" id="3.30.565.10:FF:000006">
    <property type="entry name" value="Sensor histidine kinase WalK"/>
    <property type="match status" value="1"/>
</dbReference>
<dbReference type="InterPro" id="IPR005467">
    <property type="entry name" value="His_kinase_dom"/>
</dbReference>
<evidence type="ECO:0000256" key="8">
    <source>
        <dbReference type="ARBA" id="ARBA00022777"/>
    </source>
</evidence>
<dbReference type="SUPFAM" id="SSF55785">
    <property type="entry name" value="PYP-like sensor domain (PAS domain)"/>
    <property type="match status" value="1"/>
</dbReference>
<evidence type="ECO:0000256" key="11">
    <source>
        <dbReference type="ARBA" id="ARBA00023136"/>
    </source>
</evidence>
<dbReference type="GO" id="GO:0005886">
    <property type="term" value="C:plasma membrane"/>
    <property type="evidence" value="ECO:0007669"/>
    <property type="project" value="UniProtKB-SubCell"/>
</dbReference>
<evidence type="ECO:0000256" key="4">
    <source>
        <dbReference type="ARBA" id="ARBA00022475"/>
    </source>
</evidence>
<organism evidence="17 18">
    <name type="scientific">Candidatus Nitronauta litoralis</name>
    <dbReference type="NCBI Taxonomy" id="2705533"/>
    <lineage>
        <taxon>Bacteria</taxon>
        <taxon>Pseudomonadati</taxon>
        <taxon>Nitrospinota/Tectimicrobiota group</taxon>
        <taxon>Nitrospinota</taxon>
        <taxon>Nitrospinia</taxon>
        <taxon>Nitrospinales</taxon>
        <taxon>Nitrospinaceae</taxon>
        <taxon>Candidatus Nitronauta</taxon>
    </lineage>
</organism>
<keyword evidence="4" id="KW-1003">Cell membrane</keyword>
<keyword evidence="10" id="KW-0902">Two-component regulatory system</keyword>
<dbReference type="InterPro" id="IPR003661">
    <property type="entry name" value="HisK_dim/P_dom"/>
</dbReference>
<dbReference type="GO" id="GO:0004721">
    <property type="term" value="F:phosphoprotein phosphatase activity"/>
    <property type="evidence" value="ECO:0007669"/>
    <property type="project" value="TreeGrafter"/>
</dbReference>
<evidence type="ECO:0000256" key="7">
    <source>
        <dbReference type="ARBA" id="ARBA00022741"/>
    </source>
</evidence>
<dbReference type="SMART" id="SM00388">
    <property type="entry name" value="HisKA"/>
    <property type="match status" value="1"/>
</dbReference>
<evidence type="ECO:0000256" key="2">
    <source>
        <dbReference type="ARBA" id="ARBA00004236"/>
    </source>
</evidence>
<dbReference type="Gene3D" id="3.30.565.10">
    <property type="entry name" value="Histidine kinase-like ATPase, C-terminal domain"/>
    <property type="match status" value="1"/>
</dbReference>
<dbReference type="Gene3D" id="3.30.450.20">
    <property type="entry name" value="PAS domain"/>
    <property type="match status" value="2"/>
</dbReference>
<dbReference type="InterPro" id="IPR013656">
    <property type="entry name" value="PAS_4"/>
</dbReference>
<dbReference type="Pfam" id="PF02518">
    <property type="entry name" value="HATPase_c"/>
    <property type="match status" value="1"/>
</dbReference>
<dbReference type="InterPro" id="IPR004358">
    <property type="entry name" value="Sig_transdc_His_kin-like_C"/>
</dbReference>
<dbReference type="EC" id="2.7.13.3" evidence="3"/>
<dbReference type="SUPFAM" id="SSF47384">
    <property type="entry name" value="Homodimeric domain of signal transducing histidine kinase"/>
    <property type="match status" value="1"/>
</dbReference>
<keyword evidence="13" id="KW-0812">Transmembrane</keyword>
<dbReference type="InterPro" id="IPR036890">
    <property type="entry name" value="HATPase_C_sf"/>
</dbReference>
<evidence type="ECO:0000256" key="5">
    <source>
        <dbReference type="ARBA" id="ARBA00022553"/>
    </source>
</evidence>
<dbReference type="InterPro" id="IPR050351">
    <property type="entry name" value="BphY/WalK/GraS-like"/>
</dbReference>
<protein>
    <recommendedName>
        <fullName evidence="3">histidine kinase</fullName>
        <ecNumber evidence="3">2.7.13.3</ecNumber>
    </recommendedName>
</protein>
<dbReference type="CDD" id="cd00075">
    <property type="entry name" value="HATPase"/>
    <property type="match status" value="1"/>
</dbReference>
<dbReference type="PROSITE" id="PS50112">
    <property type="entry name" value="PAS"/>
    <property type="match status" value="1"/>
</dbReference>
<dbReference type="InterPro" id="IPR003594">
    <property type="entry name" value="HATPase_dom"/>
</dbReference>
<dbReference type="FunFam" id="1.10.287.130:FF:000008">
    <property type="entry name" value="Two-component sensor histidine kinase"/>
    <property type="match status" value="1"/>
</dbReference>
<dbReference type="Proteomes" id="UP000594688">
    <property type="component" value="Chromosome"/>
</dbReference>
<keyword evidence="8" id="KW-0418">Kinase</keyword>
<dbReference type="InterPro" id="IPR035965">
    <property type="entry name" value="PAS-like_dom_sf"/>
</dbReference>
<dbReference type="SUPFAM" id="SSF55874">
    <property type="entry name" value="ATPase domain of HSP90 chaperone/DNA topoisomerase II/histidine kinase"/>
    <property type="match status" value="1"/>
</dbReference>
<evidence type="ECO:0000256" key="13">
    <source>
        <dbReference type="SAM" id="Phobius"/>
    </source>
</evidence>
<dbReference type="AlphaFoldDB" id="A0A7T0BWU1"/>
<proteinExistence type="predicted"/>
<keyword evidence="6" id="KW-0808">Transferase</keyword>
<keyword evidence="9" id="KW-0067">ATP-binding</keyword>
<evidence type="ECO:0000256" key="12">
    <source>
        <dbReference type="SAM" id="Coils"/>
    </source>
</evidence>
<evidence type="ECO:0000256" key="3">
    <source>
        <dbReference type="ARBA" id="ARBA00012438"/>
    </source>
</evidence>
<name>A0A7T0BWU1_9BACT</name>
<dbReference type="PRINTS" id="PR00344">
    <property type="entry name" value="BCTRLSENSOR"/>
</dbReference>
<dbReference type="Pfam" id="PF08448">
    <property type="entry name" value="PAS_4"/>
    <property type="match status" value="1"/>
</dbReference>
<dbReference type="GO" id="GO:0000155">
    <property type="term" value="F:phosphorelay sensor kinase activity"/>
    <property type="evidence" value="ECO:0007669"/>
    <property type="project" value="InterPro"/>
</dbReference>
<dbReference type="EMBL" id="CP048685">
    <property type="protein sequence ID" value="QPJ62348.1"/>
    <property type="molecule type" value="Genomic_DNA"/>
</dbReference>
<dbReference type="PANTHER" id="PTHR45453">
    <property type="entry name" value="PHOSPHATE REGULON SENSOR PROTEIN PHOR"/>
    <property type="match status" value="1"/>
</dbReference>
<dbReference type="PROSITE" id="PS50109">
    <property type="entry name" value="HIS_KIN"/>
    <property type="match status" value="1"/>
</dbReference>
<evidence type="ECO:0000313" key="18">
    <source>
        <dbReference type="Proteomes" id="UP000594688"/>
    </source>
</evidence>
<dbReference type="CDD" id="cd00082">
    <property type="entry name" value="HisKA"/>
    <property type="match status" value="1"/>
</dbReference>
<feature type="domain" description="HAMP" evidence="16">
    <location>
        <begin position="191"/>
        <end position="243"/>
    </location>
</feature>
<comment type="subcellular location">
    <subcellularLocation>
        <location evidence="2">Cell membrane</location>
    </subcellularLocation>
</comment>
<evidence type="ECO:0000256" key="9">
    <source>
        <dbReference type="ARBA" id="ARBA00022840"/>
    </source>
</evidence>
<feature type="coiled-coil region" evidence="12">
    <location>
        <begin position="228"/>
        <end position="255"/>
    </location>
</feature>
<evidence type="ECO:0000256" key="10">
    <source>
        <dbReference type="ARBA" id="ARBA00023012"/>
    </source>
</evidence>
<dbReference type="InterPro" id="IPR003660">
    <property type="entry name" value="HAMP_dom"/>
</dbReference>
<feature type="domain" description="Histidine kinase" evidence="14">
    <location>
        <begin position="373"/>
        <end position="592"/>
    </location>
</feature>
<evidence type="ECO:0000259" key="16">
    <source>
        <dbReference type="PROSITE" id="PS50885"/>
    </source>
</evidence>
<dbReference type="InterPro" id="IPR000014">
    <property type="entry name" value="PAS"/>
</dbReference>
<feature type="transmembrane region" description="Helical" evidence="13">
    <location>
        <begin position="12"/>
        <end position="30"/>
    </location>
</feature>
<reference evidence="17 18" key="1">
    <citation type="submission" date="2020-02" db="EMBL/GenBank/DDBJ databases">
        <title>Genomic and physiological characterization of two novel Nitrospinaceae genera.</title>
        <authorList>
            <person name="Mueller A.J."/>
            <person name="Jung M.-Y."/>
            <person name="Strachan C.R."/>
            <person name="Herbold C.W."/>
            <person name="Kirkegaard R.H."/>
            <person name="Daims H."/>
        </authorList>
    </citation>
    <scope>NUCLEOTIDE SEQUENCE [LARGE SCALE GENOMIC DNA]</scope>
    <source>
        <strain evidence="17">EB</strain>
    </source>
</reference>
<dbReference type="Gene3D" id="1.10.287.130">
    <property type="match status" value="1"/>
</dbReference>
<dbReference type="CDD" id="cd00130">
    <property type="entry name" value="PAS"/>
    <property type="match status" value="1"/>
</dbReference>